<dbReference type="InterPro" id="IPR036390">
    <property type="entry name" value="WH_DNA-bd_sf"/>
</dbReference>
<evidence type="ECO:0000256" key="2">
    <source>
        <dbReference type="ARBA" id="ARBA00023125"/>
    </source>
</evidence>
<dbReference type="PANTHER" id="PTHR43537:SF5">
    <property type="entry name" value="UXU OPERON TRANSCRIPTIONAL REGULATOR"/>
    <property type="match status" value="1"/>
</dbReference>
<dbReference type="Gene3D" id="1.10.10.10">
    <property type="entry name" value="Winged helix-like DNA-binding domain superfamily/Winged helix DNA-binding domain"/>
    <property type="match status" value="1"/>
</dbReference>
<keyword evidence="6" id="KW-1185">Reference proteome</keyword>
<dbReference type="InterPro" id="IPR000524">
    <property type="entry name" value="Tscrpt_reg_HTH_GntR"/>
</dbReference>
<dbReference type="PROSITE" id="PS50949">
    <property type="entry name" value="HTH_GNTR"/>
    <property type="match status" value="1"/>
</dbReference>
<dbReference type="Pfam" id="PF07729">
    <property type="entry name" value="FCD"/>
    <property type="match status" value="1"/>
</dbReference>
<dbReference type="InterPro" id="IPR036388">
    <property type="entry name" value="WH-like_DNA-bd_sf"/>
</dbReference>
<keyword evidence="1" id="KW-0805">Transcription regulation</keyword>
<evidence type="ECO:0000313" key="5">
    <source>
        <dbReference type="EMBL" id="AEH09056.1"/>
    </source>
</evidence>
<dbReference type="CDD" id="cd07377">
    <property type="entry name" value="WHTH_GntR"/>
    <property type="match status" value="1"/>
</dbReference>
<dbReference type="EMBL" id="CP002801">
    <property type="protein sequence ID" value="AEH09056.1"/>
    <property type="molecule type" value="Genomic_DNA"/>
</dbReference>
<evidence type="ECO:0000259" key="4">
    <source>
        <dbReference type="PROSITE" id="PS50949"/>
    </source>
</evidence>
<dbReference type="InterPro" id="IPR008920">
    <property type="entry name" value="TF_FadR/GntR_C"/>
</dbReference>
<organism evidence="5 6">
    <name type="scientific">Candidatus Protofrankia datiscae</name>
    <dbReference type="NCBI Taxonomy" id="2716812"/>
    <lineage>
        <taxon>Bacteria</taxon>
        <taxon>Bacillati</taxon>
        <taxon>Actinomycetota</taxon>
        <taxon>Actinomycetes</taxon>
        <taxon>Frankiales</taxon>
        <taxon>Frankiaceae</taxon>
        <taxon>Protofrankia</taxon>
    </lineage>
</organism>
<dbReference type="GO" id="GO:0003700">
    <property type="term" value="F:DNA-binding transcription factor activity"/>
    <property type="evidence" value="ECO:0007669"/>
    <property type="project" value="InterPro"/>
</dbReference>
<reference evidence="5 6" key="1">
    <citation type="submission" date="2011-05" db="EMBL/GenBank/DDBJ databases">
        <title>Complete sequence of chromosome of Frankia symbiont of Datisca glomerata.</title>
        <authorList>
            <consortium name="US DOE Joint Genome Institute"/>
            <person name="Lucas S."/>
            <person name="Han J."/>
            <person name="Lapidus A."/>
            <person name="Cheng J.-F."/>
            <person name="Goodwin L."/>
            <person name="Pitluck S."/>
            <person name="Peters L."/>
            <person name="Mikhailova N."/>
            <person name="Chertkov O."/>
            <person name="Teshima H."/>
            <person name="Han C."/>
            <person name="Tapia R."/>
            <person name="Land M."/>
            <person name="Hauser L."/>
            <person name="Kyrpides N."/>
            <person name="Ivanova N."/>
            <person name="Pagani I."/>
            <person name="Berry A."/>
            <person name="Pawlowski K."/>
            <person name="Persson T."/>
            <person name="Vanden Heuvel B."/>
            <person name="Benson D."/>
            <person name="Woyke T."/>
        </authorList>
    </citation>
    <scope>NUCLEOTIDE SEQUENCE [LARGE SCALE GENOMIC DNA]</scope>
    <source>
        <strain evidence="6">4085684</strain>
    </source>
</reference>
<dbReference type="SMART" id="SM00345">
    <property type="entry name" value="HTH_GNTR"/>
    <property type="match status" value="1"/>
</dbReference>
<dbReference type="eggNOG" id="COG2186">
    <property type="taxonomic scope" value="Bacteria"/>
</dbReference>
<sequence length="252" mass="27561">MVAIGQQVRVPKTAELVAAHLRRRIVRGELVEGDALPPEATLMEQFGVSRPTLREAFRVLESEALITVRRGAHGGARVHTPNGDIAARYAALVLEYRGTTLADIHQARTVIEPPCVALLAANRTQEDLDKLRLAVSETAAAVSSDDPGQYLQADLAFHVLLVELAGNTTLSVLSGMLRHILDLATLSHPNPERSAEQRLASRRRLLEHERVVDLIEARDARAAEELWRTHLLETSQNLTNGPVATTVLDLLG</sequence>
<dbReference type="InterPro" id="IPR011711">
    <property type="entry name" value="GntR_C"/>
</dbReference>
<dbReference type="PANTHER" id="PTHR43537">
    <property type="entry name" value="TRANSCRIPTIONAL REGULATOR, GNTR FAMILY"/>
    <property type="match status" value="1"/>
</dbReference>
<gene>
    <name evidence="5" type="ordered locus">FsymDg_1599</name>
</gene>
<protein>
    <submittedName>
        <fullName evidence="5">GntR domain protein</fullName>
    </submittedName>
</protein>
<dbReference type="Proteomes" id="UP000001549">
    <property type="component" value="Chromosome"/>
</dbReference>
<accession>F8B3F4</accession>
<evidence type="ECO:0000256" key="1">
    <source>
        <dbReference type="ARBA" id="ARBA00023015"/>
    </source>
</evidence>
<dbReference type="KEGG" id="fsy:FsymDg_1599"/>
<dbReference type="STRING" id="656024.FsymDg_1599"/>
<dbReference type="PRINTS" id="PR00035">
    <property type="entry name" value="HTHGNTR"/>
</dbReference>
<dbReference type="SUPFAM" id="SSF46785">
    <property type="entry name" value="Winged helix' DNA-binding domain"/>
    <property type="match status" value="1"/>
</dbReference>
<dbReference type="SMART" id="SM00895">
    <property type="entry name" value="FCD"/>
    <property type="match status" value="1"/>
</dbReference>
<dbReference type="SUPFAM" id="SSF48008">
    <property type="entry name" value="GntR ligand-binding domain-like"/>
    <property type="match status" value="1"/>
</dbReference>
<dbReference type="Pfam" id="PF00392">
    <property type="entry name" value="GntR"/>
    <property type="match status" value="1"/>
</dbReference>
<evidence type="ECO:0000256" key="3">
    <source>
        <dbReference type="ARBA" id="ARBA00023163"/>
    </source>
</evidence>
<feature type="domain" description="HTH gntR-type" evidence="4">
    <location>
        <begin position="11"/>
        <end position="81"/>
    </location>
</feature>
<dbReference type="GO" id="GO:0003677">
    <property type="term" value="F:DNA binding"/>
    <property type="evidence" value="ECO:0007669"/>
    <property type="project" value="UniProtKB-KW"/>
</dbReference>
<dbReference type="Gene3D" id="1.20.120.530">
    <property type="entry name" value="GntR ligand-binding domain-like"/>
    <property type="match status" value="1"/>
</dbReference>
<dbReference type="AlphaFoldDB" id="F8B3F4"/>
<dbReference type="HOGENOM" id="CLU_017584_9_0_11"/>
<dbReference type="RefSeq" id="WP_013873019.1">
    <property type="nucleotide sequence ID" value="NC_015656.1"/>
</dbReference>
<keyword evidence="3" id="KW-0804">Transcription</keyword>
<evidence type="ECO:0000313" key="6">
    <source>
        <dbReference type="Proteomes" id="UP000001549"/>
    </source>
</evidence>
<proteinExistence type="predicted"/>
<keyword evidence="2" id="KW-0238">DNA-binding</keyword>
<name>F8B3F4_9ACTN</name>